<dbReference type="STRING" id="1334629.MFUL124B02_09280"/>
<dbReference type="Proteomes" id="UP000321514">
    <property type="component" value="Unassembled WGS sequence"/>
</dbReference>
<feature type="signal peptide" evidence="3">
    <location>
        <begin position="1"/>
        <end position="20"/>
    </location>
</feature>
<dbReference type="RefSeq" id="WP_074959033.1">
    <property type="nucleotide sequence ID" value="NZ_BJXR01000049.1"/>
</dbReference>
<dbReference type="Gene3D" id="2.40.420.20">
    <property type="match status" value="1"/>
</dbReference>
<evidence type="ECO:0000313" key="8">
    <source>
        <dbReference type="Proteomes" id="UP000183760"/>
    </source>
</evidence>
<dbReference type="OrthoDB" id="9772050at2"/>
<dbReference type="Pfam" id="PF25919">
    <property type="entry name" value="BSH_CusB"/>
    <property type="match status" value="1"/>
</dbReference>
<dbReference type="InterPro" id="IPR058627">
    <property type="entry name" value="MdtA-like_C"/>
</dbReference>
<evidence type="ECO:0000256" key="3">
    <source>
        <dbReference type="SAM" id="SignalP"/>
    </source>
</evidence>
<reference evidence="6 9" key="2">
    <citation type="submission" date="2019-07" db="EMBL/GenBank/DDBJ databases">
        <title>Whole genome shotgun sequence of Myxococcus fulvus NBRC 100333.</title>
        <authorList>
            <person name="Hosoyama A."/>
            <person name="Uohara A."/>
            <person name="Ohji S."/>
            <person name="Ichikawa N."/>
        </authorList>
    </citation>
    <scope>NUCLEOTIDE SEQUENCE [LARGE SCALE GENOMIC DNA]</scope>
    <source>
        <strain evidence="6 9">NBRC 100333</strain>
    </source>
</reference>
<feature type="domain" description="Multidrug resistance protein MdtA-like C-terminal permuted SH3" evidence="5">
    <location>
        <begin position="277"/>
        <end position="340"/>
    </location>
</feature>
<dbReference type="NCBIfam" id="TIGR01730">
    <property type="entry name" value="RND_mfp"/>
    <property type="match status" value="1"/>
</dbReference>
<dbReference type="InterPro" id="IPR006143">
    <property type="entry name" value="RND_pump_MFP"/>
</dbReference>
<feature type="chain" id="PRO_5022890357" evidence="3">
    <location>
        <begin position="21"/>
        <end position="363"/>
    </location>
</feature>
<evidence type="ECO:0000256" key="1">
    <source>
        <dbReference type="ARBA" id="ARBA00009477"/>
    </source>
</evidence>
<dbReference type="AlphaFoldDB" id="A0A511TDI0"/>
<evidence type="ECO:0000259" key="5">
    <source>
        <dbReference type="Pfam" id="PF25967"/>
    </source>
</evidence>
<sequence length="363" mass="39293">MNRLWSVTLLLMLGCSGKKAAPAAPEPREIDVVTVAPREVRDTGEYLGSLLSRQSVTVLPRVDGYVRRIHVRPGQHVESGAPLLEVDARVEAAALDGAQAQLSSARVDLELARRTLTRTQTLRQEGLASAQELESAQARVDSAEATARASSAQVAQRQVQLQFHVIRAPFAGTVDDVLVREGDFVTASTPLTRVAQAEILEVSVSVPSPRARSLRPDTMMEVLDAKGTVLLTSPLFFVAPQADPRTQLVEVKAAFQNTHGLRPSELVRARLVYSVRDALQIPALAVVRQSGQPFALVVREKDGATVVERRPITLGALGERSYVVEHGLEPGERVAVSFLQALRDGAPVKVKTLLHTAARMTGR</sequence>
<evidence type="ECO:0000313" key="6">
    <source>
        <dbReference type="EMBL" id="GEN11733.1"/>
    </source>
</evidence>
<dbReference type="PROSITE" id="PS51257">
    <property type="entry name" value="PROKAR_LIPOPROTEIN"/>
    <property type="match status" value="1"/>
</dbReference>
<evidence type="ECO:0000313" key="9">
    <source>
        <dbReference type="Proteomes" id="UP000321514"/>
    </source>
</evidence>
<dbReference type="PANTHER" id="PTHR30469">
    <property type="entry name" value="MULTIDRUG RESISTANCE PROTEIN MDTA"/>
    <property type="match status" value="1"/>
</dbReference>
<feature type="domain" description="CusB-like barrel-sandwich hybrid" evidence="4">
    <location>
        <begin position="57"/>
        <end position="195"/>
    </location>
</feature>
<dbReference type="PANTHER" id="PTHR30469:SF39">
    <property type="entry name" value="SLL0180 PROTEIN"/>
    <property type="match status" value="1"/>
</dbReference>
<accession>A0A511TDI0</accession>
<dbReference type="Gene3D" id="1.10.287.470">
    <property type="entry name" value="Helix hairpin bin"/>
    <property type="match status" value="1"/>
</dbReference>
<evidence type="ECO:0000313" key="7">
    <source>
        <dbReference type="EMBL" id="SEU40348.1"/>
    </source>
</evidence>
<reference evidence="7 8" key="1">
    <citation type="submission" date="2016-10" db="EMBL/GenBank/DDBJ databases">
        <authorList>
            <person name="Varghese N."/>
            <person name="Submissions S."/>
        </authorList>
    </citation>
    <scope>NUCLEOTIDE SEQUENCE [LARGE SCALE GENOMIC DNA]</scope>
    <source>
        <strain evidence="7 8">DSM 16525</strain>
    </source>
</reference>
<dbReference type="SUPFAM" id="SSF111369">
    <property type="entry name" value="HlyD-like secretion proteins"/>
    <property type="match status" value="1"/>
</dbReference>
<keyword evidence="8" id="KW-1185">Reference proteome</keyword>
<proteinExistence type="inferred from homology"/>
<dbReference type="InterPro" id="IPR058790">
    <property type="entry name" value="BSH_CusB"/>
</dbReference>
<evidence type="ECO:0000256" key="2">
    <source>
        <dbReference type="SAM" id="Coils"/>
    </source>
</evidence>
<gene>
    <name evidence="6" type="ORF">MFU01_67700</name>
    <name evidence="7" type="ORF">SAMN05443572_11594</name>
</gene>
<dbReference type="EMBL" id="BJXR01000049">
    <property type="protein sequence ID" value="GEN11733.1"/>
    <property type="molecule type" value="Genomic_DNA"/>
</dbReference>
<dbReference type="EMBL" id="FOIB01000015">
    <property type="protein sequence ID" value="SEU40348.1"/>
    <property type="molecule type" value="Genomic_DNA"/>
</dbReference>
<comment type="similarity">
    <text evidence="1">Belongs to the membrane fusion protein (MFP) (TC 8.A.1) family.</text>
</comment>
<dbReference type="Proteomes" id="UP000183760">
    <property type="component" value="Unassembled WGS sequence"/>
</dbReference>
<organism evidence="6 9">
    <name type="scientific">Myxococcus fulvus</name>
    <dbReference type="NCBI Taxonomy" id="33"/>
    <lineage>
        <taxon>Bacteria</taxon>
        <taxon>Pseudomonadati</taxon>
        <taxon>Myxococcota</taxon>
        <taxon>Myxococcia</taxon>
        <taxon>Myxococcales</taxon>
        <taxon>Cystobacterineae</taxon>
        <taxon>Myxococcaceae</taxon>
        <taxon>Myxococcus</taxon>
    </lineage>
</organism>
<feature type="coiled-coil region" evidence="2">
    <location>
        <begin position="95"/>
        <end position="153"/>
    </location>
</feature>
<keyword evidence="3" id="KW-0732">Signal</keyword>
<dbReference type="Pfam" id="PF25967">
    <property type="entry name" value="RND-MFP_C"/>
    <property type="match status" value="1"/>
</dbReference>
<evidence type="ECO:0000259" key="4">
    <source>
        <dbReference type="Pfam" id="PF25919"/>
    </source>
</evidence>
<name>A0A511TDI0_MYXFU</name>
<protein>
    <submittedName>
        <fullName evidence="6">HlyD family secretion protein</fullName>
    </submittedName>
    <submittedName>
        <fullName evidence="7">RND family efflux transporter, MFP subunit</fullName>
    </submittedName>
</protein>
<comment type="caution">
    <text evidence="6">The sequence shown here is derived from an EMBL/GenBank/DDBJ whole genome shotgun (WGS) entry which is preliminary data.</text>
</comment>
<dbReference type="Gene3D" id="2.40.50.100">
    <property type="match status" value="1"/>
</dbReference>
<keyword evidence="2" id="KW-0175">Coiled coil</keyword>
<dbReference type="GO" id="GO:0015562">
    <property type="term" value="F:efflux transmembrane transporter activity"/>
    <property type="evidence" value="ECO:0007669"/>
    <property type="project" value="TreeGrafter"/>
</dbReference>
<dbReference type="Gene3D" id="2.40.30.170">
    <property type="match status" value="1"/>
</dbReference>
<dbReference type="GO" id="GO:1990281">
    <property type="term" value="C:efflux pump complex"/>
    <property type="evidence" value="ECO:0007669"/>
    <property type="project" value="TreeGrafter"/>
</dbReference>